<accession>A0ABQ7VYW5</accession>
<dbReference type="Proteomes" id="UP000826656">
    <property type="component" value="Unassembled WGS sequence"/>
</dbReference>
<dbReference type="InterPro" id="IPR037274">
    <property type="entry name" value="Znf_CHY_sf"/>
</dbReference>
<comment type="caution">
    <text evidence="2">The sequence shown here is derived from an EMBL/GenBank/DDBJ whole genome shotgun (WGS) entry which is preliminary data.</text>
</comment>
<name>A0ABQ7VYW5_SOLTU</name>
<evidence type="ECO:0000313" key="3">
    <source>
        <dbReference type="Proteomes" id="UP000826656"/>
    </source>
</evidence>
<feature type="region of interest" description="Disordered" evidence="1">
    <location>
        <begin position="1"/>
        <end position="24"/>
    </location>
</feature>
<dbReference type="SUPFAM" id="SSF161219">
    <property type="entry name" value="CHY zinc finger-like"/>
    <property type="match status" value="1"/>
</dbReference>
<evidence type="ECO:0000313" key="2">
    <source>
        <dbReference type="EMBL" id="KAH0772757.1"/>
    </source>
</evidence>
<proteinExistence type="predicted"/>
<protein>
    <submittedName>
        <fullName evidence="2">Uncharacterized protein</fullName>
    </submittedName>
</protein>
<keyword evidence="3" id="KW-1185">Reference proteome</keyword>
<sequence length="102" mass="11597">MEEDGDDFVVDQPPPPPPELDRQDVGKCDHYRRRCKLRAPCCSEIFTATTRPRLFVLYATLNNNRLLRSVQSVESNLGSTFVKFVVLIYAIGETGSVTAYWD</sequence>
<dbReference type="EMBL" id="JAIVGD010000005">
    <property type="protein sequence ID" value="KAH0772757.1"/>
    <property type="molecule type" value="Genomic_DNA"/>
</dbReference>
<evidence type="ECO:0000256" key="1">
    <source>
        <dbReference type="SAM" id="MobiDB-lite"/>
    </source>
</evidence>
<organism evidence="2 3">
    <name type="scientific">Solanum tuberosum</name>
    <name type="common">Potato</name>
    <dbReference type="NCBI Taxonomy" id="4113"/>
    <lineage>
        <taxon>Eukaryota</taxon>
        <taxon>Viridiplantae</taxon>
        <taxon>Streptophyta</taxon>
        <taxon>Embryophyta</taxon>
        <taxon>Tracheophyta</taxon>
        <taxon>Spermatophyta</taxon>
        <taxon>Magnoliopsida</taxon>
        <taxon>eudicotyledons</taxon>
        <taxon>Gunneridae</taxon>
        <taxon>Pentapetalae</taxon>
        <taxon>asterids</taxon>
        <taxon>lamiids</taxon>
        <taxon>Solanales</taxon>
        <taxon>Solanaceae</taxon>
        <taxon>Solanoideae</taxon>
        <taxon>Solaneae</taxon>
        <taxon>Solanum</taxon>
    </lineage>
</organism>
<gene>
    <name evidence="2" type="ORF">KY290_009894</name>
</gene>
<reference evidence="2 3" key="1">
    <citation type="journal article" date="2021" name="bioRxiv">
        <title>Chromosome-scale and haplotype-resolved genome assembly of a tetraploid potato cultivar.</title>
        <authorList>
            <person name="Sun H."/>
            <person name="Jiao W.-B."/>
            <person name="Krause K."/>
            <person name="Campoy J.A."/>
            <person name="Goel M."/>
            <person name="Folz-Donahue K."/>
            <person name="Kukat C."/>
            <person name="Huettel B."/>
            <person name="Schneeberger K."/>
        </authorList>
    </citation>
    <scope>NUCLEOTIDE SEQUENCE [LARGE SCALE GENOMIC DNA]</scope>
    <source>
        <strain evidence="2">SolTubOtavaFocal</strain>
        <tissue evidence="2">Leaves</tissue>
    </source>
</reference>